<proteinExistence type="predicted"/>
<dbReference type="Proteomes" id="UP000005406">
    <property type="component" value="Unassembled WGS sequence"/>
</dbReference>
<comment type="caution">
    <text evidence="1">The sequence shown here is derived from an EMBL/GenBank/DDBJ whole genome shotgun (WGS) entry which is preliminary data.</text>
</comment>
<gene>
    <name evidence="1" type="ORF">SFCCH060_3029</name>
</gene>
<name>A0A6N3R1F3_SHIFL</name>
<protein>
    <submittedName>
        <fullName evidence="1">Uncharacterized protein</fullName>
    </submittedName>
</protein>
<organism evidence="1 2">
    <name type="scientific">Shigella flexneri CCH060</name>
    <dbReference type="NCBI Taxonomy" id="754091"/>
    <lineage>
        <taxon>Bacteria</taxon>
        <taxon>Pseudomonadati</taxon>
        <taxon>Pseudomonadota</taxon>
        <taxon>Gammaproteobacteria</taxon>
        <taxon>Enterobacterales</taxon>
        <taxon>Enterobacteriaceae</taxon>
        <taxon>Shigella</taxon>
    </lineage>
</organism>
<evidence type="ECO:0000313" key="1">
    <source>
        <dbReference type="EMBL" id="EIQ08808.1"/>
    </source>
</evidence>
<dbReference type="EMBL" id="AKMW01000058">
    <property type="protein sequence ID" value="EIQ08808.1"/>
    <property type="molecule type" value="Genomic_DNA"/>
</dbReference>
<accession>A0A6N3R1F3</accession>
<dbReference type="AlphaFoldDB" id="A0A6N3R1F3"/>
<sequence>MVILHPAYQLMQRKPVKGDETGEFSSHISNFQGNAANLLI</sequence>
<reference evidence="1 2" key="1">
    <citation type="submission" date="2012-03" db="EMBL/GenBank/DDBJ databases">
        <authorList>
            <person name="Rasko D."/>
            <person name="Redman J."/>
            <person name="Daugherty S.C."/>
            <person name="Tallon L."/>
            <person name="Sadzewicz L."/>
            <person name="Jones K."/>
            <person name="Santana-Cruz I."/>
            <person name="Liu X."/>
        </authorList>
    </citation>
    <scope>NUCLEOTIDE SEQUENCE [LARGE SCALE GENOMIC DNA]</scope>
    <source>
        <strain evidence="1 2">CCH060</strain>
    </source>
</reference>
<evidence type="ECO:0000313" key="2">
    <source>
        <dbReference type="Proteomes" id="UP000005406"/>
    </source>
</evidence>